<dbReference type="Proteomes" id="UP001059295">
    <property type="component" value="Chromosome"/>
</dbReference>
<sequence>MKSKLSIAALCCFVSVICLCYGQERKADIPVVIDTKKDYGQGKSRICLSYPGIEDTLIVRPYIRVDFEYPLSDVSKPIVVRSVILMGLRIYTKEMDHIMNLFYFDHKGNEKLWDLFDAKVAVWYRNQPYEDIAARPDDISIFCGPRIYLAPEK</sequence>
<evidence type="ECO:0000313" key="1">
    <source>
        <dbReference type="EMBL" id="UWN57836.1"/>
    </source>
</evidence>
<evidence type="ECO:0000313" key="2">
    <source>
        <dbReference type="Proteomes" id="UP001059295"/>
    </source>
</evidence>
<dbReference type="GeneID" id="82890745"/>
<name>A0ABY5V0V4_9BACT</name>
<accession>A0ABY5V0V4</accession>
<dbReference type="RefSeq" id="WP_147524899.1">
    <property type="nucleotide sequence ID" value="NZ_CAPH01000003.1"/>
</dbReference>
<keyword evidence="2" id="KW-1185">Reference proteome</keyword>
<organism evidence="1 2">
    <name type="scientific">Alistipes ihumii AP11</name>
    <dbReference type="NCBI Taxonomy" id="1211813"/>
    <lineage>
        <taxon>Bacteria</taxon>
        <taxon>Pseudomonadati</taxon>
        <taxon>Bacteroidota</taxon>
        <taxon>Bacteroidia</taxon>
        <taxon>Bacteroidales</taxon>
        <taxon>Rikenellaceae</taxon>
        <taxon>Alistipes</taxon>
    </lineage>
</organism>
<evidence type="ECO:0008006" key="3">
    <source>
        <dbReference type="Google" id="ProtNLM"/>
    </source>
</evidence>
<protein>
    <recommendedName>
        <fullName evidence="3">DUF3868 domain-containing protein</fullName>
    </recommendedName>
</protein>
<gene>
    <name evidence="1" type="ORF">NQ491_03385</name>
</gene>
<dbReference type="EMBL" id="CP102294">
    <property type="protein sequence ID" value="UWN57836.1"/>
    <property type="molecule type" value="Genomic_DNA"/>
</dbReference>
<reference evidence="1" key="1">
    <citation type="journal article" date="2022" name="Cell">
        <title>Design, construction, and in vivo augmentation of a complex gut microbiome.</title>
        <authorList>
            <person name="Cheng A.G."/>
            <person name="Ho P.Y."/>
            <person name="Aranda-Diaz A."/>
            <person name="Jain S."/>
            <person name="Yu F.B."/>
            <person name="Meng X."/>
            <person name="Wang M."/>
            <person name="Iakiviak M."/>
            <person name="Nagashima K."/>
            <person name="Zhao A."/>
            <person name="Murugkar P."/>
            <person name="Patil A."/>
            <person name="Atabakhsh K."/>
            <person name="Weakley A."/>
            <person name="Yan J."/>
            <person name="Brumbaugh A.R."/>
            <person name="Higginbottom S."/>
            <person name="Dimas A."/>
            <person name="Shiver A.L."/>
            <person name="Deutschbauer A."/>
            <person name="Neff N."/>
            <person name="Sonnenburg J.L."/>
            <person name="Huang K.C."/>
            <person name="Fischbach M.A."/>
        </authorList>
    </citation>
    <scope>NUCLEOTIDE SEQUENCE</scope>
    <source>
        <strain evidence="1">AP11</strain>
    </source>
</reference>
<proteinExistence type="predicted"/>